<dbReference type="InterPro" id="IPR036890">
    <property type="entry name" value="HATPase_C_sf"/>
</dbReference>
<keyword evidence="9" id="KW-1133">Transmembrane helix</keyword>
<evidence type="ECO:0000313" key="12">
    <source>
        <dbReference type="Proteomes" id="UP001596174"/>
    </source>
</evidence>
<comment type="catalytic activity">
    <reaction evidence="1">
        <text>ATP + protein L-histidine = ADP + protein N-phospho-L-histidine.</text>
        <dbReference type="EC" id="2.7.13.3"/>
    </reaction>
</comment>
<feature type="transmembrane region" description="Helical" evidence="9">
    <location>
        <begin position="83"/>
        <end position="108"/>
    </location>
</feature>
<accession>A0ABW1G1R4</accession>
<gene>
    <name evidence="11" type="ORF">ACFP3V_12590</name>
</gene>
<evidence type="ECO:0000256" key="5">
    <source>
        <dbReference type="ARBA" id="ARBA00022741"/>
    </source>
</evidence>
<dbReference type="PANTHER" id="PTHR24421:SF10">
    <property type="entry name" value="NITRATE_NITRITE SENSOR PROTEIN NARQ"/>
    <property type="match status" value="1"/>
</dbReference>
<evidence type="ECO:0000259" key="10">
    <source>
        <dbReference type="SMART" id="SM00387"/>
    </source>
</evidence>
<dbReference type="SMART" id="SM00387">
    <property type="entry name" value="HATPase_c"/>
    <property type="match status" value="1"/>
</dbReference>
<evidence type="ECO:0000256" key="1">
    <source>
        <dbReference type="ARBA" id="ARBA00000085"/>
    </source>
</evidence>
<keyword evidence="12" id="KW-1185">Reference proteome</keyword>
<feature type="domain" description="Histidine kinase/HSP90-like ATPase" evidence="10">
    <location>
        <begin position="305"/>
        <end position="395"/>
    </location>
</feature>
<dbReference type="Gene3D" id="1.20.5.1930">
    <property type="match status" value="1"/>
</dbReference>
<feature type="transmembrane region" description="Helical" evidence="9">
    <location>
        <begin position="57"/>
        <end position="76"/>
    </location>
</feature>
<keyword evidence="4" id="KW-0808">Transferase</keyword>
<evidence type="ECO:0000256" key="6">
    <source>
        <dbReference type="ARBA" id="ARBA00022777"/>
    </source>
</evidence>
<dbReference type="InterPro" id="IPR011712">
    <property type="entry name" value="Sig_transdc_His_kin_sub3_dim/P"/>
</dbReference>
<keyword evidence="9" id="KW-0472">Membrane</keyword>
<keyword evidence="9" id="KW-0812">Transmembrane</keyword>
<feature type="transmembrane region" description="Helical" evidence="9">
    <location>
        <begin position="154"/>
        <end position="171"/>
    </location>
</feature>
<evidence type="ECO:0000256" key="9">
    <source>
        <dbReference type="SAM" id="Phobius"/>
    </source>
</evidence>
<dbReference type="PANTHER" id="PTHR24421">
    <property type="entry name" value="NITRATE/NITRITE SENSOR PROTEIN NARX-RELATED"/>
    <property type="match status" value="1"/>
</dbReference>
<dbReference type="EMBL" id="JBHSQJ010000048">
    <property type="protein sequence ID" value="MFC5908048.1"/>
    <property type="molecule type" value="Genomic_DNA"/>
</dbReference>
<sequence>MEATGTGAAQWRAGDTGRLELRIRRTVAGCLGIALPFGSALYEVTVTGPPSRHTDGLALPLFLLAALVGCAALACARRQLTSFCLLLVAAWATAAGSGSALALFVVYLGAGLCLGLMAVTRSRRASLGAAWAASASLLWYVLFQMFVRRSPVEVAAVVAVGLAAWLAWVLGRSARQRAEYRQALRAQGEVHAVTAERLRIARELHDMVAHSVGIVAIQAGMGARVFDEQPEEARRALQAIEATSREALAGLRRTVAGLRRSAAEAAASDPSPTLADLDRFAAATAGAGVAVAVERCGRPRLLGADVELAAYRIVQESVTNVVRHSGADRCTVRLDYGADALVIAVTDRGRGGAPRIGGFGVAGMRERAELLGGALDAGPRPEGGFAVTARLPLGEAS</sequence>
<feature type="transmembrane region" description="Helical" evidence="9">
    <location>
        <begin position="128"/>
        <end position="147"/>
    </location>
</feature>
<evidence type="ECO:0000256" key="3">
    <source>
        <dbReference type="ARBA" id="ARBA00022553"/>
    </source>
</evidence>
<dbReference type="CDD" id="cd16917">
    <property type="entry name" value="HATPase_UhpB-NarQ-NarX-like"/>
    <property type="match status" value="1"/>
</dbReference>
<dbReference type="RefSeq" id="WP_380583054.1">
    <property type="nucleotide sequence ID" value="NZ_JBHSQJ010000048.1"/>
</dbReference>
<keyword evidence="5" id="KW-0547">Nucleotide-binding</keyword>
<keyword evidence="8" id="KW-0902">Two-component regulatory system</keyword>
<keyword evidence="3" id="KW-0597">Phosphoprotein</keyword>
<feature type="transmembrane region" description="Helical" evidence="9">
    <location>
        <begin position="26"/>
        <end position="45"/>
    </location>
</feature>
<evidence type="ECO:0000256" key="2">
    <source>
        <dbReference type="ARBA" id="ARBA00012438"/>
    </source>
</evidence>
<dbReference type="GO" id="GO:0016301">
    <property type="term" value="F:kinase activity"/>
    <property type="evidence" value="ECO:0007669"/>
    <property type="project" value="UniProtKB-KW"/>
</dbReference>
<dbReference type="Proteomes" id="UP001596174">
    <property type="component" value="Unassembled WGS sequence"/>
</dbReference>
<keyword evidence="7" id="KW-0067">ATP-binding</keyword>
<evidence type="ECO:0000256" key="4">
    <source>
        <dbReference type="ARBA" id="ARBA00022679"/>
    </source>
</evidence>
<evidence type="ECO:0000313" key="11">
    <source>
        <dbReference type="EMBL" id="MFC5908048.1"/>
    </source>
</evidence>
<reference evidence="12" key="1">
    <citation type="journal article" date="2019" name="Int. J. Syst. Evol. Microbiol.">
        <title>The Global Catalogue of Microorganisms (GCM) 10K type strain sequencing project: providing services to taxonomists for standard genome sequencing and annotation.</title>
        <authorList>
            <consortium name="The Broad Institute Genomics Platform"/>
            <consortium name="The Broad Institute Genome Sequencing Center for Infectious Disease"/>
            <person name="Wu L."/>
            <person name="Ma J."/>
        </authorList>
    </citation>
    <scope>NUCLEOTIDE SEQUENCE [LARGE SCALE GENOMIC DNA]</scope>
    <source>
        <strain evidence="12">JCM 4816</strain>
    </source>
</reference>
<dbReference type="Pfam" id="PF07730">
    <property type="entry name" value="HisKA_3"/>
    <property type="match status" value="1"/>
</dbReference>
<evidence type="ECO:0000256" key="7">
    <source>
        <dbReference type="ARBA" id="ARBA00022840"/>
    </source>
</evidence>
<protein>
    <recommendedName>
        <fullName evidence="2">histidine kinase</fullName>
        <ecNumber evidence="2">2.7.13.3</ecNumber>
    </recommendedName>
</protein>
<proteinExistence type="predicted"/>
<dbReference type="InterPro" id="IPR003594">
    <property type="entry name" value="HATPase_dom"/>
</dbReference>
<evidence type="ECO:0000256" key="8">
    <source>
        <dbReference type="ARBA" id="ARBA00023012"/>
    </source>
</evidence>
<dbReference type="EC" id="2.7.13.3" evidence="2"/>
<dbReference type="Pfam" id="PF02518">
    <property type="entry name" value="HATPase_c"/>
    <property type="match status" value="1"/>
</dbReference>
<name>A0ABW1G1R4_9ACTN</name>
<keyword evidence="6 11" id="KW-0418">Kinase</keyword>
<dbReference type="SUPFAM" id="SSF55874">
    <property type="entry name" value="ATPase domain of HSP90 chaperone/DNA topoisomerase II/histidine kinase"/>
    <property type="match status" value="1"/>
</dbReference>
<comment type="caution">
    <text evidence="11">The sequence shown here is derived from an EMBL/GenBank/DDBJ whole genome shotgun (WGS) entry which is preliminary data.</text>
</comment>
<dbReference type="InterPro" id="IPR050482">
    <property type="entry name" value="Sensor_HK_TwoCompSys"/>
</dbReference>
<organism evidence="11 12">
    <name type="scientific">Streptacidiphilus monticola</name>
    <dbReference type="NCBI Taxonomy" id="2161674"/>
    <lineage>
        <taxon>Bacteria</taxon>
        <taxon>Bacillati</taxon>
        <taxon>Actinomycetota</taxon>
        <taxon>Actinomycetes</taxon>
        <taxon>Kitasatosporales</taxon>
        <taxon>Streptomycetaceae</taxon>
        <taxon>Streptacidiphilus</taxon>
    </lineage>
</organism>
<dbReference type="Gene3D" id="3.30.565.10">
    <property type="entry name" value="Histidine kinase-like ATPase, C-terminal domain"/>
    <property type="match status" value="1"/>
</dbReference>